<dbReference type="FunCoup" id="A0A6P8I8P5">
    <property type="interactions" value="249"/>
</dbReference>
<dbReference type="PRINTS" id="PR00597">
    <property type="entry name" value="GELSOLIN"/>
</dbReference>
<dbReference type="GO" id="GO:0015629">
    <property type="term" value="C:actin cytoskeleton"/>
    <property type="evidence" value="ECO:0007669"/>
    <property type="project" value="TreeGrafter"/>
</dbReference>
<dbReference type="GO" id="GO:0051693">
    <property type="term" value="P:actin filament capping"/>
    <property type="evidence" value="ECO:0007669"/>
    <property type="project" value="UniProtKB-KW"/>
</dbReference>
<keyword evidence="3" id="KW-0677">Repeat</keyword>
<name>A0A6P8I8P5_ACTTE</name>
<dbReference type="RefSeq" id="XP_031564934.1">
    <property type="nucleotide sequence ID" value="XM_031709074.1"/>
</dbReference>
<accession>A0A6P8I8P5</accession>
<dbReference type="Proteomes" id="UP000515163">
    <property type="component" value="Unplaced"/>
</dbReference>
<organism evidence="6 7">
    <name type="scientific">Actinia tenebrosa</name>
    <name type="common">Australian red waratah sea anemone</name>
    <dbReference type="NCBI Taxonomy" id="6105"/>
    <lineage>
        <taxon>Eukaryota</taxon>
        <taxon>Metazoa</taxon>
        <taxon>Cnidaria</taxon>
        <taxon>Anthozoa</taxon>
        <taxon>Hexacorallia</taxon>
        <taxon>Actiniaria</taxon>
        <taxon>Actiniidae</taxon>
        <taxon>Actinia</taxon>
    </lineage>
</organism>
<proteinExistence type="inferred from homology"/>
<keyword evidence="4" id="KW-0009">Actin-binding</keyword>
<protein>
    <submittedName>
        <fullName evidence="7">Gelsolin-like protein 1</fullName>
    </submittedName>
</protein>
<dbReference type="PANTHER" id="PTHR11977:SF130">
    <property type="entry name" value="SEVERIN"/>
    <property type="match status" value="1"/>
</dbReference>
<reference evidence="7" key="1">
    <citation type="submission" date="2025-08" db="UniProtKB">
        <authorList>
            <consortium name="RefSeq"/>
        </authorList>
    </citation>
    <scope>IDENTIFICATION</scope>
</reference>
<feature type="domain" description="Gelsolin-like" evidence="5">
    <location>
        <begin position="53"/>
        <end position="136"/>
    </location>
</feature>
<dbReference type="Pfam" id="PF00626">
    <property type="entry name" value="Gelsolin"/>
    <property type="match status" value="3"/>
</dbReference>
<dbReference type="InterPro" id="IPR007123">
    <property type="entry name" value="Gelsolin-like_dom"/>
</dbReference>
<dbReference type="KEGG" id="aten:116300249"/>
<evidence type="ECO:0000256" key="4">
    <source>
        <dbReference type="ARBA" id="ARBA00023203"/>
    </source>
</evidence>
<keyword evidence="2" id="KW-0117">Actin capping</keyword>
<evidence type="ECO:0000259" key="5">
    <source>
        <dbReference type="Pfam" id="PF00626"/>
    </source>
</evidence>
<keyword evidence="6" id="KW-1185">Reference proteome</keyword>
<dbReference type="InParanoid" id="A0A6P8I8P5"/>
<dbReference type="GeneID" id="116300249"/>
<dbReference type="FunFam" id="3.40.20.10:FF:000043">
    <property type="entry name" value="macrophage-capping protein-like isoform X2"/>
    <property type="match status" value="1"/>
</dbReference>
<evidence type="ECO:0000256" key="3">
    <source>
        <dbReference type="ARBA" id="ARBA00022737"/>
    </source>
</evidence>
<dbReference type="SUPFAM" id="SSF55753">
    <property type="entry name" value="Actin depolymerizing proteins"/>
    <property type="match status" value="3"/>
</dbReference>
<dbReference type="PANTHER" id="PTHR11977">
    <property type="entry name" value="VILLIN"/>
    <property type="match status" value="1"/>
</dbReference>
<dbReference type="CDD" id="cd11290">
    <property type="entry name" value="gelsolin_S1_like"/>
    <property type="match status" value="1"/>
</dbReference>
<evidence type="ECO:0000256" key="2">
    <source>
        <dbReference type="ARBA" id="ARBA00022467"/>
    </source>
</evidence>
<sequence>MRKAKQYDWKDSNLALFGSDTEKNVKKESAQTEKAWKGAGSKLGLQIWRIKKFKVTDVPKEEYGSFYNGDSYILLNTYKKDPDSMAFDYDVHFWIGKFSTQDEYGTAAYKTVELDTLLDDKPIQHREVEGHESALFKSYFKSLTYWKGGADSGFRCVEPTSYEPRLLHVHGTKKKIECKEIPFCMDNLTKDDVFVIDLGLKIFQWNGDDANKDERYSAGQYIRVLKSERSGKPEVIVLDDQTLDDVPEELLEVIPKSSNEDPDEDLEDPDPKEKVLFQLSDRTGSLQFNEIARGTAVKRNLLKNDDVFILDTGSHCYVWTGPQASIDERRNAMTYAHNYLSSTKHPLLPVTCIKGGAESNEFNKAF</sequence>
<gene>
    <name evidence="7" type="primary">LOC116300249</name>
</gene>
<evidence type="ECO:0000313" key="7">
    <source>
        <dbReference type="RefSeq" id="XP_031564934.1"/>
    </source>
</evidence>
<dbReference type="InterPro" id="IPR029006">
    <property type="entry name" value="ADF-H/Gelsolin-like_dom_sf"/>
</dbReference>
<dbReference type="GO" id="GO:0051015">
    <property type="term" value="F:actin filament binding"/>
    <property type="evidence" value="ECO:0007669"/>
    <property type="project" value="InterPro"/>
</dbReference>
<comment type="similarity">
    <text evidence="1">Belongs to the villin/gelsolin family.</text>
</comment>
<feature type="domain" description="Gelsolin-like" evidence="5">
    <location>
        <begin position="301"/>
        <end position="362"/>
    </location>
</feature>
<dbReference type="SMART" id="SM00262">
    <property type="entry name" value="GEL"/>
    <property type="match status" value="3"/>
</dbReference>
<dbReference type="GO" id="GO:0005737">
    <property type="term" value="C:cytoplasm"/>
    <property type="evidence" value="ECO:0007669"/>
    <property type="project" value="TreeGrafter"/>
</dbReference>
<feature type="domain" description="Gelsolin-like" evidence="5">
    <location>
        <begin position="177"/>
        <end position="239"/>
    </location>
</feature>
<dbReference type="InterPro" id="IPR007122">
    <property type="entry name" value="Villin/Gelsolin"/>
</dbReference>
<dbReference type="AlphaFoldDB" id="A0A6P8I8P5"/>
<dbReference type="OrthoDB" id="6375767at2759"/>
<dbReference type="GO" id="GO:0008154">
    <property type="term" value="P:actin polymerization or depolymerization"/>
    <property type="evidence" value="ECO:0007669"/>
    <property type="project" value="TreeGrafter"/>
</dbReference>
<evidence type="ECO:0000313" key="6">
    <source>
        <dbReference type="Proteomes" id="UP000515163"/>
    </source>
</evidence>
<evidence type="ECO:0000256" key="1">
    <source>
        <dbReference type="ARBA" id="ARBA00008418"/>
    </source>
</evidence>
<dbReference type="Gene3D" id="3.40.20.10">
    <property type="entry name" value="Severin"/>
    <property type="match status" value="3"/>
</dbReference>